<dbReference type="InterPro" id="IPR052537">
    <property type="entry name" value="Extradiol_RC_dioxygenase"/>
</dbReference>
<dbReference type="RefSeq" id="WP_086350041.1">
    <property type="nucleotide sequence ID" value="NZ_CP147247.1"/>
</dbReference>
<dbReference type="InterPro" id="IPR004360">
    <property type="entry name" value="Glyas_Fos-R_dOase_dom"/>
</dbReference>
<feature type="domain" description="VOC" evidence="1">
    <location>
        <begin position="147"/>
        <end position="258"/>
    </location>
</feature>
<dbReference type="OrthoDB" id="9785698at2"/>
<accession>A0A242K593</accession>
<proteinExistence type="predicted"/>
<reference evidence="3" key="3">
    <citation type="submission" date="2024-03" db="EMBL/GenBank/DDBJ databases">
        <title>The Genome Sequence of Enterococcus sp. DIV0242b.</title>
        <authorList>
            <consortium name="The Broad Institute Genomics Platform"/>
            <consortium name="The Broad Institute Microbial Omics Core"/>
            <consortium name="The Broad Institute Genomic Center for Infectious Diseases"/>
            <person name="Earl A."/>
            <person name="Manson A."/>
            <person name="Gilmore M."/>
            <person name="Schwartman J."/>
            <person name="Shea T."/>
            <person name="Abouelleil A."/>
            <person name="Cao P."/>
            <person name="Chapman S."/>
            <person name="Cusick C."/>
            <person name="Young S."/>
            <person name="Neafsey D."/>
            <person name="Nusbaum C."/>
            <person name="Birren B."/>
        </authorList>
    </citation>
    <scope>NUCLEOTIDE SEQUENCE</scope>
    <source>
        <strain evidence="3">9E7_DIV0242</strain>
    </source>
</reference>
<organism evidence="2">
    <name type="scientific">Candidatus Enterococcus clewellii</name>
    <dbReference type="NCBI Taxonomy" id="1834193"/>
    <lineage>
        <taxon>Bacteria</taxon>
        <taxon>Bacillati</taxon>
        <taxon>Bacillota</taxon>
        <taxon>Bacilli</taxon>
        <taxon>Lactobacillales</taxon>
        <taxon>Enterococcaceae</taxon>
        <taxon>Enterococcus</taxon>
    </lineage>
</organism>
<evidence type="ECO:0000259" key="1">
    <source>
        <dbReference type="PROSITE" id="PS51819"/>
    </source>
</evidence>
<evidence type="ECO:0000313" key="3">
    <source>
        <dbReference type="EMBL" id="WYJ90056.1"/>
    </source>
</evidence>
<dbReference type="PANTHER" id="PTHR36110:SF4">
    <property type="entry name" value="RING-CLEAVING DIOXYGENASE MHQA-RELATED"/>
    <property type="match status" value="1"/>
</dbReference>
<dbReference type="Proteomes" id="UP000195141">
    <property type="component" value="Chromosome"/>
</dbReference>
<evidence type="ECO:0000313" key="4">
    <source>
        <dbReference type="Proteomes" id="UP000195141"/>
    </source>
</evidence>
<dbReference type="PROSITE" id="PS51819">
    <property type="entry name" value="VOC"/>
    <property type="match status" value="1"/>
</dbReference>
<keyword evidence="4" id="KW-1185">Reference proteome</keyword>
<gene>
    <name evidence="3" type="ORF">A5888_001784</name>
    <name evidence="2" type="ORF">A5888_003032</name>
</gene>
<dbReference type="AlphaFoldDB" id="A0A242K593"/>
<dbReference type="InterPro" id="IPR029068">
    <property type="entry name" value="Glyas_Bleomycin-R_OHBP_Dase"/>
</dbReference>
<reference evidence="3" key="2">
    <citation type="submission" date="2017-05" db="EMBL/GenBank/DDBJ databases">
        <authorList>
            <consortium name="The Broad Institute Genomics Platform"/>
            <consortium name="The Broad Institute Genomic Center for Infectious Diseases"/>
            <person name="Earl A."/>
            <person name="Manson A."/>
            <person name="Schwartman J."/>
            <person name="Gilmore M."/>
            <person name="Abouelleil A."/>
            <person name="Cao P."/>
            <person name="Chapman S."/>
            <person name="Cusick C."/>
            <person name="Shea T."/>
            <person name="Young S."/>
            <person name="Neafsey D."/>
            <person name="Nusbaum C."/>
            <person name="Birren B."/>
        </authorList>
    </citation>
    <scope>NUCLEOTIDE SEQUENCE</scope>
    <source>
        <strain evidence="3">9E7_DIV0242</strain>
    </source>
</reference>
<evidence type="ECO:0000313" key="2">
    <source>
        <dbReference type="EMBL" id="OTP13554.1"/>
    </source>
</evidence>
<sequence length="296" mass="34030">MTPFIHHISLLTRHSEENRAIYIDLLGLRVVKHTVNQDNHRMIHDYYGNYYGAPGSVITFFIVPLLGHRYDNDHFLSTIGLKIPAGSLSFWKSRLKNAGIDYAERSNEIRFFDKDHIDIHLVEVDQPALEKDSQVDNDIPRDKQIIGLLSTEFHVAEPTETQNFFKQLLGWKAIDNRIRLNQTDFIDILATSNQEPMRMGRGSMDHVAFAVADDTALDALYEKAKNQGWEIEKIANRGYFRSLYIREPGGNRVEFATISPGFTIDEPLESLGEQLALPPFLEAQRVEIEQNLYEEK</sequence>
<dbReference type="Gene3D" id="3.10.180.10">
    <property type="entry name" value="2,3-Dihydroxybiphenyl 1,2-Dioxygenase, domain 1"/>
    <property type="match status" value="2"/>
</dbReference>
<dbReference type="EMBL" id="NGMM01000005">
    <property type="protein sequence ID" value="OTP13554.1"/>
    <property type="molecule type" value="Genomic_DNA"/>
</dbReference>
<dbReference type="PANTHER" id="PTHR36110">
    <property type="entry name" value="RING-CLEAVING DIOXYGENASE MHQE-RELATED"/>
    <property type="match status" value="1"/>
</dbReference>
<dbReference type="EMBL" id="CP147247">
    <property type="protein sequence ID" value="WYJ90056.1"/>
    <property type="molecule type" value="Genomic_DNA"/>
</dbReference>
<dbReference type="InterPro" id="IPR037523">
    <property type="entry name" value="VOC_core"/>
</dbReference>
<name>A0A242K593_9ENTE</name>
<reference evidence="2" key="1">
    <citation type="submission" date="2017-05" db="EMBL/GenBank/DDBJ databases">
        <title>The Genome Sequence of Enterococcus sp. 9E7_DIV0242.</title>
        <authorList>
            <consortium name="The Broad Institute Genomics Platform"/>
            <consortium name="The Broad Institute Genomic Center for Infectious Diseases"/>
            <person name="Earl A."/>
            <person name="Manson A."/>
            <person name="Schwartman J."/>
            <person name="Gilmore M."/>
            <person name="Abouelleil A."/>
            <person name="Cao P."/>
            <person name="Chapman S."/>
            <person name="Cusick C."/>
            <person name="Shea T."/>
            <person name="Young S."/>
            <person name="Neafsey D."/>
            <person name="Nusbaum C."/>
            <person name="Birren B."/>
        </authorList>
    </citation>
    <scope>NUCLEOTIDE SEQUENCE [LARGE SCALE GENOMIC DNA]</scope>
    <source>
        <strain evidence="2">9E7_DIV0242</strain>
    </source>
</reference>
<protein>
    <recommendedName>
        <fullName evidence="1">VOC domain-containing protein</fullName>
    </recommendedName>
</protein>
<dbReference type="Pfam" id="PF00903">
    <property type="entry name" value="Glyoxalase"/>
    <property type="match status" value="1"/>
</dbReference>
<dbReference type="SUPFAM" id="SSF54593">
    <property type="entry name" value="Glyoxalase/Bleomycin resistance protein/Dihydroxybiphenyl dioxygenase"/>
    <property type="match status" value="2"/>
</dbReference>